<evidence type="ECO:0000313" key="8">
    <source>
        <dbReference type="EMBL" id="MFH4977679.1"/>
    </source>
</evidence>
<gene>
    <name evidence="8" type="ORF">AB6A40_004388</name>
</gene>
<evidence type="ECO:0000256" key="4">
    <source>
        <dbReference type="PIRSR" id="PIRSR000097-1"/>
    </source>
</evidence>
<dbReference type="SUPFAM" id="SSF51430">
    <property type="entry name" value="NAD(P)-linked oxidoreductase"/>
    <property type="match status" value="1"/>
</dbReference>
<sequence>MSVVVPTVELNSGYSLPLVGLGTWMSEPDKVGNAVEIAIRSGYRHIDCAFAYLNQEEIGEGIERCIKKGLVERKDLFITTKIWNTYHSAKKTRENFKKCMCDLRLDYLDLLLIHWPQGYQEGGEVFPKAGESDKMLYSDVDYLETWKTMEQFVKEKKVHSIGLSNFNHKQIERICAEGSIKPAVLQIEFHPYFQQRKLREFCDRLGIAVMAYSPLGNMKNPFRKKTDPCIMEDPVLIGIGKKYGKTSAQVVLRWIVQQKVLCIPKSISEERIKENINVFDFSLTDEEMTAIDNLDRNWRTIVLERDSDHMYYPFNEEY</sequence>
<feature type="active site" description="Proton donor" evidence="4">
    <location>
        <position position="52"/>
    </location>
</feature>
<comment type="caution">
    <text evidence="8">The sequence shown here is derived from an EMBL/GenBank/DDBJ whole genome shotgun (WGS) entry which is preliminary data.</text>
</comment>
<evidence type="ECO:0000256" key="5">
    <source>
        <dbReference type="PIRSR" id="PIRSR000097-2"/>
    </source>
</evidence>
<dbReference type="PANTHER" id="PTHR43827:SF14">
    <property type="entry name" value="NADP-DEPENDENT OXIDOREDUCTASE DOMAIN-CONTAINING PROTEIN"/>
    <property type="match status" value="1"/>
</dbReference>
<dbReference type="EMBL" id="JBGFUD010002508">
    <property type="protein sequence ID" value="MFH4977679.1"/>
    <property type="molecule type" value="Genomic_DNA"/>
</dbReference>
<proteinExistence type="inferred from homology"/>
<evidence type="ECO:0000256" key="2">
    <source>
        <dbReference type="ARBA" id="ARBA00022857"/>
    </source>
</evidence>
<feature type="domain" description="NADP-dependent oxidoreductase" evidence="7">
    <location>
        <begin position="20"/>
        <end position="295"/>
    </location>
</feature>
<dbReference type="InterPro" id="IPR018170">
    <property type="entry name" value="Aldo/ket_reductase_CS"/>
</dbReference>
<dbReference type="InterPro" id="IPR020471">
    <property type="entry name" value="AKR"/>
</dbReference>
<comment type="similarity">
    <text evidence="1">Belongs to the aldo/keto reductase family.</text>
</comment>
<dbReference type="PRINTS" id="PR00069">
    <property type="entry name" value="ALDKETRDTASE"/>
</dbReference>
<keyword evidence="9" id="KW-1185">Reference proteome</keyword>
<dbReference type="Proteomes" id="UP001608902">
    <property type="component" value="Unassembled WGS sequence"/>
</dbReference>
<evidence type="ECO:0000256" key="6">
    <source>
        <dbReference type="PIRSR" id="PIRSR000097-3"/>
    </source>
</evidence>
<keyword evidence="3" id="KW-0560">Oxidoreductase</keyword>
<reference evidence="8 9" key="1">
    <citation type="submission" date="2024-08" db="EMBL/GenBank/DDBJ databases">
        <title>Gnathostoma spinigerum genome.</title>
        <authorList>
            <person name="Gonzalez-Bertolin B."/>
            <person name="Monzon S."/>
            <person name="Zaballos A."/>
            <person name="Jimenez P."/>
            <person name="Dekumyoy P."/>
            <person name="Varona S."/>
            <person name="Cuesta I."/>
            <person name="Sumanam S."/>
            <person name="Adisakwattana P."/>
            <person name="Gasser R.B."/>
            <person name="Hernandez-Gonzalez A."/>
            <person name="Young N.D."/>
            <person name="Perteguer M.J."/>
        </authorList>
    </citation>
    <scope>NUCLEOTIDE SEQUENCE [LARGE SCALE GENOMIC DNA]</scope>
    <source>
        <strain evidence="8">AL3</strain>
        <tissue evidence="8">Liver</tissue>
    </source>
</reference>
<dbReference type="GO" id="GO:0016491">
    <property type="term" value="F:oxidoreductase activity"/>
    <property type="evidence" value="ECO:0007669"/>
    <property type="project" value="UniProtKB-KW"/>
</dbReference>
<name>A0ABD6EHQ3_9BILA</name>
<evidence type="ECO:0000256" key="1">
    <source>
        <dbReference type="ARBA" id="ARBA00007905"/>
    </source>
</evidence>
<feature type="site" description="Lowers pKa of active site Tyr" evidence="6">
    <location>
        <position position="81"/>
    </location>
</feature>
<accession>A0ABD6EHQ3</accession>
<dbReference type="InterPro" id="IPR036812">
    <property type="entry name" value="NAD(P)_OxRdtase_dom_sf"/>
</dbReference>
<organism evidence="8 9">
    <name type="scientific">Gnathostoma spinigerum</name>
    <dbReference type="NCBI Taxonomy" id="75299"/>
    <lineage>
        <taxon>Eukaryota</taxon>
        <taxon>Metazoa</taxon>
        <taxon>Ecdysozoa</taxon>
        <taxon>Nematoda</taxon>
        <taxon>Chromadorea</taxon>
        <taxon>Rhabditida</taxon>
        <taxon>Spirurina</taxon>
        <taxon>Gnathostomatomorpha</taxon>
        <taxon>Gnathostomatoidea</taxon>
        <taxon>Gnathostomatidae</taxon>
        <taxon>Gnathostoma</taxon>
    </lineage>
</organism>
<dbReference type="AlphaFoldDB" id="A0ABD6EHQ3"/>
<evidence type="ECO:0000256" key="3">
    <source>
        <dbReference type="ARBA" id="ARBA00023002"/>
    </source>
</evidence>
<dbReference type="PROSITE" id="PS00798">
    <property type="entry name" value="ALDOKETO_REDUCTASE_1"/>
    <property type="match status" value="1"/>
</dbReference>
<dbReference type="PANTHER" id="PTHR43827">
    <property type="entry name" value="2,5-DIKETO-D-GLUCONIC ACID REDUCTASE"/>
    <property type="match status" value="1"/>
</dbReference>
<evidence type="ECO:0000313" key="9">
    <source>
        <dbReference type="Proteomes" id="UP001608902"/>
    </source>
</evidence>
<evidence type="ECO:0000259" key="7">
    <source>
        <dbReference type="Pfam" id="PF00248"/>
    </source>
</evidence>
<protein>
    <recommendedName>
        <fullName evidence="7">NADP-dependent oxidoreductase domain-containing protein</fullName>
    </recommendedName>
</protein>
<keyword evidence="2" id="KW-0521">NADP</keyword>
<dbReference type="FunFam" id="3.20.20.100:FF:000006">
    <property type="entry name" value="Aldo-keto reductase family 1 member A1"/>
    <property type="match status" value="1"/>
</dbReference>
<feature type="binding site" evidence="5">
    <location>
        <position position="114"/>
    </location>
    <ligand>
        <name>substrate</name>
    </ligand>
</feature>
<dbReference type="Gene3D" id="3.20.20.100">
    <property type="entry name" value="NADP-dependent oxidoreductase domain"/>
    <property type="match status" value="1"/>
</dbReference>
<dbReference type="InterPro" id="IPR023210">
    <property type="entry name" value="NADP_OxRdtase_dom"/>
</dbReference>
<dbReference type="PROSITE" id="PS00063">
    <property type="entry name" value="ALDOKETO_REDUCTASE_3"/>
    <property type="match status" value="1"/>
</dbReference>
<dbReference type="Pfam" id="PF00248">
    <property type="entry name" value="Aldo_ket_red"/>
    <property type="match status" value="1"/>
</dbReference>
<dbReference type="PIRSF" id="PIRSF000097">
    <property type="entry name" value="AKR"/>
    <property type="match status" value="1"/>
</dbReference>